<comment type="similarity">
    <text evidence="11">Belongs to the G-protein coupled receptor 1 family.</text>
</comment>
<keyword evidence="3" id="KW-1003">Cell membrane</keyword>
<evidence type="ECO:0000313" key="15">
    <source>
        <dbReference type="Proteomes" id="UP000008672"/>
    </source>
</evidence>
<dbReference type="Ensembl" id="ENSLACT00000002649.1">
    <property type="protein sequence ID" value="ENSLACP00000002628.1"/>
    <property type="gene ID" value="ENSLACG00000002350.1"/>
</dbReference>
<gene>
    <name evidence="14" type="primary">P2RY2</name>
</gene>
<keyword evidence="5 12" id="KW-1133">Transmembrane helix</keyword>
<dbReference type="InterPro" id="IPR000276">
    <property type="entry name" value="GPCR_Rhodpsn"/>
</dbReference>
<accession>H2ZZ07</accession>
<dbReference type="PROSITE" id="PS00237">
    <property type="entry name" value="G_PROTEIN_RECEP_F1_1"/>
    <property type="match status" value="1"/>
</dbReference>
<evidence type="ECO:0000259" key="13">
    <source>
        <dbReference type="PROSITE" id="PS50262"/>
    </source>
</evidence>
<dbReference type="GO" id="GO:0005886">
    <property type="term" value="C:plasma membrane"/>
    <property type="evidence" value="ECO:0007669"/>
    <property type="project" value="UniProtKB-SubCell"/>
</dbReference>
<dbReference type="FunFam" id="1.20.1070.10:FF:000017">
    <property type="entry name" value="lysophosphatidic acid receptor 4"/>
    <property type="match status" value="1"/>
</dbReference>
<dbReference type="Proteomes" id="UP000008672">
    <property type="component" value="Unassembled WGS sequence"/>
</dbReference>
<evidence type="ECO:0000256" key="10">
    <source>
        <dbReference type="ARBA" id="ARBA00023224"/>
    </source>
</evidence>
<feature type="transmembrane region" description="Helical" evidence="12">
    <location>
        <begin position="114"/>
        <end position="140"/>
    </location>
</feature>
<dbReference type="GeneTree" id="ENSGT01030000234621"/>
<reference evidence="14" key="2">
    <citation type="submission" date="2025-08" db="UniProtKB">
        <authorList>
            <consortium name="Ensembl"/>
        </authorList>
    </citation>
    <scope>IDENTIFICATION</scope>
</reference>
<dbReference type="Pfam" id="PF00001">
    <property type="entry name" value="7tm_1"/>
    <property type="match status" value="1"/>
</dbReference>
<dbReference type="SUPFAM" id="SSF81321">
    <property type="entry name" value="Family A G protein-coupled receptor-like"/>
    <property type="match status" value="1"/>
</dbReference>
<dbReference type="GO" id="GO:0031686">
    <property type="term" value="F:A1 adenosine receptor binding"/>
    <property type="evidence" value="ECO:0007669"/>
    <property type="project" value="TreeGrafter"/>
</dbReference>
<evidence type="ECO:0000313" key="14">
    <source>
        <dbReference type="Ensembl" id="ENSLACP00000002628.1"/>
    </source>
</evidence>
<reference evidence="14" key="3">
    <citation type="submission" date="2025-09" db="UniProtKB">
        <authorList>
            <consortium name="Ensembl"/>
        </authorList>
    </citation>
    <scope>IDENTIFICATION</scope>
</reference>
<dbReference type="InterPro" id="IPR017452">
    <property type="entry name" value="GPCR_Rhodpsn_7TM"/>
</dbReference>
<dbReference type="PANTHER" id="PTHR24231">
    <property type="entry name" value="PURINOCEPTOR-RELATED G-PROTEIN COUPLED RECEPTOR"/>
    <property type="match status" value="1"/>
</dbReference>
<organism evidence="14 15">
    <name type="scientific">Latimeria chalumnae</name>
    <name type="common">Coelacanth</name>
    <dbReference type="NCBI Taxonomy" id="7897"/>
    <lineage>
        <taxon>Eukaryota</taxon>
        <taxon>Metazoa</taxon>
        <taxon>Chordata</taxon>
        <taxon>Craniata</taxon>
        <taxon>Vertebrata</taxon>
        <taxon>Euteleostomi</taxon>
        <taxon>Coelacanthiformes</taxon>
        <taxon>Coelacanthidae</taxon>
        <taxon>Latimeria</taxon>
    </lineage>
</organism>
<evidence type="ECO:0000256" key="11">
    <source>
        <dbReference type="RuleBase" id="RU000688"/>
    </source>
</evidence>
<feature type="transmembrane region" description="Helical" evidence="12">
    <location>
        <begin position="72"/>
        <end position="94"/>
    </location>
</feature>
<protein>
    <recommendedName>
        <fullName evidence="2">P2Y purinoceptor 2</fullName>
    </recommendedName>
</protein>
<dbReference type="InParanoid" id="H2ZZ07"/>
<dbReference type="STRING" id="7897.ENSLACP00000002628"/>
<evidence type="ECO:0000256" key="12">
    <source>
        <dbReference type="SAM" id="Phobius"/>
    </source>
</evidence>
<keyword evidence="8" id="KW-1015">Disulfide bond</keyword>
<keyword evidence="15" id="KW-1185">Reference proteome</keyword>
<feature type="transmembrane region" description="Helical" evidence="12">
    <location>
        <begin position="152"/>
        <end position="173"/>
    </location>
</feature>
<evidence type="ECO:0000256" key="9">
    <source>
        <dbReference type="ARBA" id="ARBA00023170"/>
    </source>
</evidence>
<evidence type="ECO:0000256" key="5">
    <source>
        <dbReference type="ARBA" id="ARBA00022989"/>
    </source>
</evidence>
<comment type="subcellular location">
    <subcellularLocation>
        <location evidence="1">Cell membrane</location>
        <topology evidence="1">Multi-pass membrane protein</topology>
    </subcellularLocation>
</comment>
<name>H2ZZ07_LATCH</name>
<evidence type="ECO:0000256" key="7">
    <source>
        <dbReference type="ARBA" id="ARBA00023136"/>
    </source>
</evidence>
<dbReference type="PANTHER" id="PTHR24231:SF17">
    <property type="entry name" value="P2Y PURINOCEPTOR 2"/>
    <property type="match status" value="1"/>
</dbReference>
<dbReference type="GO" id="GO:0045030">
    <property type="term" value="F:G protein-coupled UTP receptor activity"/>
    <property type="evidence" value="ECO:0007669"/>
    <property type="project" value="TreeGrafter"/>
</dbReference>
<evidence type="ECO:0000256" key="2">
    <source>
        <dbReference type="ARBA" id="ARBA00021855"/>
    </source>
</evidence>
<proteinExistence type="inferred from homology"/>
<evidence type="ECO:0000256" key="6">
    <source>
        <dbReference type="ARBA" id="ARBA00023040"/>
    </source>
</evidence>
<dbReference type="AlphaFoldDB" id="H2ZZ07"/>
<evidence type="ECO:0000256" key="1">
    <source>
        <dbReference type="ARBA" id="ARBA00004651"/>
    </source>
</evidence>
<dbReference type="PROSITE" id="PS50262">
    <property type="entry name" value="G_PROTEIN_RECEP_F1_2"/>
    <property type="match status" value="1"/>
</dbReference>
<feature type="transmembrane region" description="Helical" evidence="12">
    <location>
        <begin position="243"/>
        <end position="263"/>
    </location>
</feature>
<evidence type="ECO:0000256" key="4">
    <source>
        <dbReference type="ARBA" id="ARBA00022692"/>
    </source>
</evidence>
<dbReference type="eggNOG" id="ENOG502QSTF">
    <property type="taxonomic scope" value="Eukaryota"/>
</dbReference>
<keyword evidence="6 11" id="KW-0297">G-protein coupled receptor</keyword>
<feature type="transmembrane region" description="Helical" evidence="12">
    <location>
        <begin position="39"/>
        <end position="60"/>
    </location>
</feature>
<dbReference type="HOGENOM" id="CLU_009579_8_2_1"/>
<dbReference type="FunCoup" id="H2ZZ07">
    <property type="interactions" value="705"/>
</dbReference>
<dbReference type="OMA" id="RFLGICF"/>
<evidence type="ECO:0000256" key="8">
    <source>
        <dbReference type="ARBA" id="ARBA00023157"/>
    </source>
</evidence>
<dbReference type="PRINTS" id="PR00237">
    <property type="entry name" value="GPCRRHODOPSN"/>
</dbReference>
<keyword evidence="7 12" id="KW-0472">Membrane</keyword>
<keyword evidence="10 11" id="KW-0807">Transducer</keyword>
<keyword evidence="9 11" id="KW-0675">Receptor</keyword>
<feature type="transmembrane region" description="Helical" evidence="12">
    <location>
        <begin position="202"/>
        <end position="222"/>
    </location>
</feature>
<dbReference type="PRINTS" id="PR01157">
    <property type="entry name" value="P2YPURNOCPTR"/>
</dbReference>
<sequence>CTACLQHLLNESDLKSTPNETSLYNCAFDEDFKYILLPVSYALVFVVGLILNLTALYTFLFRIKKWNVSTIYMFNLAISDTLYVVSLPLLVYYYAKHNDWPFSEGLCKVVRFLFYTNLYCSILFLSCISVHRFLGICYPLRSLYWSKVRRAQIASCGVWAIVLIGQSPILSFVTTSEYSYGTYCHDTTKKDRFPQFVTYSNFMLALFFCVPLTIVIVCYCLMAKRLLQPSSVGPEKTKSKQKSIRMIIIVLTVFVICFLPFHVTRALYYAFRRHQLSCGTLNAINLAYKVTRPLASANSCLDPILYFLAGQTYRNRLLTRANETRNKRRKIINKLNP</sequence>
<reference evidence="15" key="1">
    <citation type="submission" date="2011-08" db="EMBL/GenBank/DDBJ databases">
        <title>The draft genome of Latimeria chalumnae.</title>
        <authorList>
            <person name="Di Palma F."/>
            <person name="Alfoldi J."/>
            <person name="Johnson J."/>
            <person name="Berlin A."/>
            <person name="Gnerre S."/>
            <person name="Jaffe D."/>
            <person name="MacCallum I."/>
            <person name="Young S."/>
            <person name="Walker B.J."/>
            <person name="Lander E."/>
            <person name="Lindblad-Toh K."/>
        </authorList>
    </citation>
    <scope>NUCLEOTIDE SEQUENCE [LARGE SCALE GENOMIC DNA]</scope>
    <source>
        <strain evidence="15">Wild caught</strain>
    </source>
</reference>
<keyword evidence="4 11" id="KW-0812">Transmembrane</keyword>
<dbReference type="EMBL" id="AFYH01120468">
    <property type="status" value="NOT_ANNOTATED_CDS"/>
    <property type="molecule type" value="Genomic_DNA"/>
</dbReference>
<evidence type="ECO:0000256" key="3">
    <source>
        <dbReference type="ARBA" id="ARBA00022475"/>
    </source>
</evidence>
<feature type="domain" description="G-protein coupled receptors family 1 profile" evidence="13">
    <location>
        <begin position="51"/>
        <end position="306"/>
    </location>
</feature>
<dbReference type="Gene3D" id="1.20.1070.10">
    <property type="entry name" value="Rhodopsin 7-helix transmembrane proteins"/>
    <property type="match status" value="1"/>
</dbReference>